<evidence type="ECO:0000313" key="2">
    <source>
        <dbReference type="EMBL" id="GBM44083.1"/>
    </source>
</evidence>
<dbReference type="EMBL" id="BGPR01001054">
    <property type="protein sequence ID" value="GBM44083.1"/>
    <property type="molecule type" value="Genomic_DNA"/>
</dbReference>
<gene>
    <name evidence="2" type="ORF">AVEN_75899_1</name>
</gene>
<keyword evidence="1" id="KW-1133">Transmembrane helix</keyword>
<keyword evidence="3" id="KW-1185">Reference proteome</keyword>
<name>A0A4Y2FS63_ARAVE</name>
<dbReference type="Proteomes" id="UP000499080">
    <property type="component" value="Unassembled WGS sequence"/>
</dbReference>
<evidence type="ECO:0000256" key="1">
    <source>
        <dbReference type="SAM" id="Phobius"/>
    </source>
</evidence>
<keyword evidence="1" id="KW-0812">Transmembrane</keyword>
<sequence length="113" mass="13181">MRYRTPSLRYKEFQRAQYRLDAELSRAISCQDGRSAEFSFIFRIGLISGSSSCAFWILLKDYLSSVVLVQASTEISVSILNFFQFSNKVRSSQHRVVERGHPFHQRFLCDVVY</sequence>
<reference evidence="2 3" key="1">
    <citation type="journal article" date="2019" name="Sci. Rep.">
        <title>Orb-weaving spider Araneus ventricosus genome elucidates the spidroin gene catalogue.</title>
        <authorList>
            <person name="Kono N."/>
            <person name="Nakamura H."/>
            <person name="Ohtoshi R."/>
            <person name="Moran D.A.P."/>
            <person name="Shinohara A."/>
            <person name="Yoshida Y."/>
            <person name="Fujiwara M."/>
            <person name="Mori M."/>
            <person name="Tomita M."/>
            <person name="Arakawa K."/>
        </authorList>
    </citation>
    <scope>NUCLEOTIDE SEQUENCE [LARGE SCALE GENOMIC DNA]</scope>
</reference>
<keyword evidence="1" id="KW-0472">Membrane</keyword>
<dbReference type="AlphaFoldDB" id="A0A4Y2FS63"/>
<proteinExistence type="predicted"/>
<organism evidence="2 3">
    <name type="scientific">Araneus ventricosus</name>
    <name type="common">Orbweaver spider</name>
    <name type="synonym">Epeira ventricosa</name>
    <dbReference type="NCBI Taxonomy" id="182803"/>
    <lineage>
        <taxon>Eukaryota</taxon>
        <taxon>Metazoa</taxon>
        <taxon>Ecdysozoa</taxon>
        <taxon>Arthropoda</taxon>
        <taxon>Chelicerata</taxon>
        <taxon>Arachnida</taxon>
        <taxon>Araneae</taxon>
        <taxon>Araneomorphae</taxon>
        <taxon>Entelegynae</taxon>
        <taxon>Araneoidea</taxon>
        <taxon>Araneidae</taxon>
        <taxon>Araneus</taxon>
    </lineage>
</organism>
<accession>A0A4Y2FS63</accession>
<evidence type="ECO:0000313" key="3">
    <source>
        <dbReference type="Proteomes" id="UP000499080"/>
    </source>
</evidence>
<protein>
    <submittedName>
        <fullName evidence="2">Uncharacterized protein</fullName>
    </submittedName>
</protein>
<feature type="transmembrane region" description="Helical" evidence="1">
    <location>
        <begin position="40"/>
        <end position="59"/>
    </location>
</feature>
<comment type="caution">
    <text evidence="2">The sequence shown here is derived from an EMBL/GenBank/DDBJ whole genome shotgun (WGS) entry which is preliminary data.</text>
</comment>